<feature type="domain" description="Serpin" evidence="14">
    <location>
        <begin position="44"/>
        <end position="368"/>
    </location>
</feature>
<dbReference type="InterPro" id="IPR000215">
    <property type="entry name" value="Serpin_fam"/>
</dbReference>
<dbReference type="InParanoid" id="A0A7J8K0H8"/>
<evidence type="ECO:0000256" key="11">
    <source>
        <dbReference type="ARBA" id="ARBA00043180"/>
    </source>
</evidence>
<dbReference type="Proteomes" id="UP000550707">
    <property type="component" value="Unassembled WGS sequence"/>
</dbReference>
<organism evidence="15 16">
    <name type="scientific">Molossus molossus</name>
    <name type="common">Pallas' mastiff bat</name>
    <name type="synonym">Vespertilio molossus</name>
    <dbReference type="NCBI Taxonomy" id="27622"/>
    <lineage>
        <taxon>Eukaryota</taxon>
        <taxon>Metazoa</taxon>
        <taxon>Chordata</taxon>
        <taxon>Craniata</taxon>
        <taxon>Vertebrata</taxon>
        <taxon>Euteleostomi</taxon>
        <taxon>Mammalia</taxon>
        <taxon>Eutheria</taxon>
        <taxon>Laurasiatheria</taxon>
        <taxon>Chiroptera</taxon>
        <taxon>Yangochiroptera</taxon>
        <taxon>Molossidae</taxon>
        <taxon>Molossus</taxon>
    </lineage>
</organism>
<dbReference type="InterPro" id="IPR023795">
    <property type="entry name" value="Serpin_CS"/>
</dbReference>
<dbReference type="PANTHER" id="PTHR11461:SF34">
    <property type="entry name" value="CORTICOSTEROID-BINDING GLOBULIN"/>
    <property type="match status" value="1"/>
</dbReference>
<keyword evidence="3" id="KW-0813">Transport</keyword>
<dbReference type="Gene3D" id="2.30.39.10">
    <property type="entry name" value="Alpha-1-antitrypsin, domain 1"/>
    <property type="match status" value="1"/>
</dbReference>
<evidence type="ECO:0000313" key="15">
    <source>
        <dbReference type="EMBL" id="KAF6502566.1"/>
    </source>
</evidence>
<keyword evidence="5" id="KW-0754">Steroid-binding</keyword>
<dbReference type="Pfam" id="PF00079">
    <property type="entry name" value="Serpin"/>
    <property type="match status" value="2"/>
</dbReference>
<keyword evidence="7" id="KW-0325">Glycoprotein</keyword>
<keyword evidence="16" id="KW-1185">Reference proteome</keyword>
<proteinExistence type="inferred from homology"/>
<dbReference type="InterPro" id="IPR042185">
    <property type="entry name" value="Serpin_sf_2"/>
</dbReference>
<dbReference type="GO" id="GO:0004867">
    <property type="term" value="F:serine-type endopeptidase inhibitor activity"/>
    <property type="evidence" value="ECO:0007669"/>
    <property type="project" value="InterPro"/>
</dbReference>
<accession>A0A7J8K0H8</accession>
<dbReference type="InterPro" id="IPR042178">
    <property type="entry name" value="Serpin_sf_1"/>
</dbReference>
<dbReference type="PROSITE" id="PS00284">
    <property type="entry name" value="SERPIN"/>
    <property type="match status" value="1"/>
</dbReference>
<dbReference type="EMBL" id="JACASF010000001">
    <property type="protein sequence ID" value="KAF6502566.1"/>
    <property type="molecule type" value="Genomic_DNA"/>
</dbReference>
<dbReference type="FunCoup" id="A0A7J8K0H8">
    <property type="interactions" value="99"/>
</dbReference>
<dbReference type="InterPro" id="IPR023796">
    <property type="entry name" value="Serpin_dom"/>
</dbReference>
<dbReference type="PANTHER" id="PTHR11461">
    <property type="entry name" value="SERINE PROTEASE INHIBITOR, SERPIN"/>
    <property type="match status" value="1"/>
</dbReference>
<feature type="chain" id="PRO_5029441724" description="Corticosteroid-binding globulin" evidence="13">
    <location>
        <begin position="20"/>
        <end position="369"/>
    </location>
</feature>
<dbReference type="SUPFAM" id="SSF56574">
    <property type="entry name" value="Serpins"/>
    <property type="match status" value="1"/>
</dbReference>
<evidence type="ECO:0000256" key="7">
    <source>
        <dbReference type="ARBA" id="ARBA00023180"/>
    </source>
</evidence>
<evidence type="ECO:0000256" key="6">
    <source>
        <dbReference type="ARBA" id="ARBA00023121"/>
    </source>
</evidence>
<dbReference type="InterPro" id="IPR036186">
    <property type="entry name" value="Serpin_sf"/>
</dbReference>
<evidence type="ECO:0000313" key="16">
    <source>
        <dbReference type="Proteomes" id="UP000550707"/>
    </source>
</evidence>
<gene>
    <name evidence="15" type="ORF">HJG59_016322</name>
</gene>
<keyword evidence="6" id="KW-0446">Lipid-binding</keyword>
<dbReference type="SMART" id="SM00093">
    <property type="entry name" value="SERPIN"/>
    <property type="match status" value="1"/>
</dbReference>
<evidence type="ECO:0000256" key="3">
    <source>
        <dbReference type="ARBA" id="ARBA00022448"/>
    </source>
</evidence>
<evidence type="ECO:0000256" key="10">
    <source>
        <dbReference type="ARBA" id="ARBA00041777"/>
    </source>
</evidence>
<comment type="subcellular location">
    <subcellularLocation>
        <location evidence="1">Secreted</location>
    </subcellularLocation>
</comment>
<evidence type="ECO:0000259" key="14">
    <source>
        <dbReference type="SMART" id="SM00093"/>
    </source>
</evidence>
<protein>
    <recommendedName>
        <fullName evidence="9">Corticosteroid-binding globulin</fullName>
    </recommendedName>
    <alternativeName>
        <fullName evidence="11">Serpin A6</fullName>
    </alternativeName>
    <alternativeName>
        <fullName evidence="10">Transcortin</fullName>
    </alternativeName>
</protein>
<dbReference type="FunFam" id="3.30.497.10:FF:000001">
    <property type="entry name" value="Serine protease inhibitor"/>
    <property type="match status" value="1"/>
</dbReference>
<comment type="caution">
    <text evidence="15">The sequence shown here is derived from an EMBL/GenBank/DDBJ whole genome shotgun (WGS) entry which is preliminary data.</text>
</comment>
<dbReference type="AlphaFoldDB" id="A0A7J8K0H8"/>
<dbReference type="GO" id="GO:0005615">
    <property type="term" value="C:extracellular space"/>
    <property type="evidence" value="ECO:0007669"/>
    <property type="project" value="InterPro"/>
</dbReference>
<dbReference type="Gene3D" id="3.30.497.10">
    <property type="entry name" value="Antithrombin, subunit I, domain 2"/>
    <property type="match status" value="2"/>
</dbReference>
<keyword evidence="4" id="KW-0964">Secreted</keyword>
<sequence length="369" mass="40852">MLYTCLLWLSTSGLWTVQAKDAEDEISMRNHHRDLAPNNADFAFNLYEHLVASTPGKNVFISPVSISMSLAMLSLGAHGYTRAQILQGLGFNLTETSEAKIHHSFWYLHRLLTGSDSGLEITIGNALFLNKNLELLESFSADTKHYYEVDTLATDFQDWARASGQINEYIKNKTHGENMDLFSELHSPAMLILVNYIFFKVERDEVPSRLSAPLPAGAAGLLGNGTVFLILPDKGKIDTVINALSRDTMQRWADSLTNSLVDLNIPKISISGAYDLGDILEDMGTVGLYSKQADLSGITQEAQLKVSKVVHNAMLQLDEKGVKEAAPAAVPQNLASKPVVMHFNQPFIILIFDYFTWSSLFLVKVVNPT</sequence>
<evidence type="ECO:0000256" key="8">
    <source>
        <dbReference type="ARBA" id="ARBA00037222"/>
    </source>
</evidence>
<dbReference type="GO" id="GO:0005496">
    <property type="term" value="F:steroid binding"/>
    <property type="evidence" value="ECO:0007669"/>
    <property type="project" value="UniProtKB-KW"/>
</dbReference>
<evidence type="ECO:0000256" key="9">
    <source>
        <dbReference type="ARBA" id="ARBA00039186"/>
    </source>
</evidence>
<evidence type="ECO:0000256" key="2">
    <source>
        <dbReference type="ARBA" id="ARBA00009500"/>
    </source>
</evidence>
<feature type="signal peptide" evidence="13">
    <location>
        <begin position="1"/>
        <end position="19"/>
    </location>
</feature>
<evidence type="ECO:0000256" key="4">
    <source>
        <dbReference type="ARBA" id="ARBA00022525"/>
    </source>
</evidence>
<reference evidence="15 16" key="1">
    <citation type="journal article" date="2020" name="Nature">
        <title>Six reference-quality genomes reveal evolution of bat adaptations.</title>
        <authorList>
            <person name="Jebb D."/>
            <person name="Huang Z."/>
            <person name="Pippel M."/>
            <person name="Hughes G.M."/>
            <person name="Lavrichenko K."/>
            <person name="Devanna P."/>
            <person name="Winkler S."/>
            <person name="Jermiin L.S."/>
            <person name="Skirmuntt E.C."/>
            <person name="Katzourakis A."/>
            <person name="Burkitt-Gray L."/>
            <person name="Ray D.A."/>
            <person name="Sullivan K.A.M."/>
            <person name="Roscito J.G."/>
            <person name="Kirilenko B.M."/>
            <person name="Davalos L.M."/>
            <person name="Corthals A.P."/>
            <person name="Power M.L."/>
            <person name="Jones G."/>
            <person name="Ransome R.D."/>
            <person name="Dechmann D.K.N."/>
            <person name="Locatelli A.G."/>
            <person name="Puechmaille S.J."/>
            <person name="Fedrigo O."/>
            <person name="Jarvis E.D."/>
            <person name="Hiller M."/>
            <person name="Vernes S.C."/>
            <person name="Myers E.W."/>
            <person name="Teeling E.C."/>
        </authorList>
    </citation>
    <scope>NUCLEOTIDE SEQUENCE [LARGE SCALE GENOMIC DNA]</scope>
    <source>
        <strain evidence="15">MMolMol1</strain>
        <tissue evidence="15">Muscle</tissue>
    </source>
</reference>
<evidence type="ECO:0000256" key="13">
    <source>
        <dbReference type="SAM" id="SignalP"/>
    </source>
</evidence>
<evidence type="ECO:0000256" key="1">
    <source>
        <dbReference type="ARBA" id="ARBA00004613"/>
    </source>
</evidence>
<comment type="similarity">
    <text evidence="2 12">Belongs to the serpin family.</text>
</comment>
<evidence type="ECO:0000256" key="12">
    <source>
        <dbReference type="RuleBase" id="RU000411"/>
    </source>
</evidence>
<comment type="function">
    <text evidence="8">Major transport protein for glucocorticoids and progestins in the blood of almost all vertebrate species.</text>
</comment>
<evidence type="ECO:0000256" key="5">
    <source>
        <dbReference type="ARBA" id="ARBA00022665"/>
    </source>
</evidence>
<keyword evidence="13" id="KW-0732">Signal</keyword>
<name>A0A7J8K0H8_MOLMO</name>